<reference evidence="2 3" key="1">
    <citation type="journal article" date="2021" name="Plant Biotechnol. J.">
        <title>Multi-omics assisted identification of the key and species-specific regulatory components of drought-tolerant mechanisms in Gossypium stocksii.</title>
        <authorList>
            <person name="Yu D."/>
            <person name="Ke L."/>
            <person name="Zhang D."/>
            <person name="Wu Y."/>
            <person name="Sun Y."/>
            <person name="Mei J."/>
            <person name="Sun J."/>
            <person name="Sun Y."/>
        </authorList>
    </citation>
    <scope>NUCLEOTIDE SEQUENCE [LARGE SCALE GENOMIC DNA]</scope>
    <source>
        <strain evidence="3">cv. E1</strain>
        <tissue evidence="2">Leaf</tissue>
    </source>
</reference>
<keyword evidence="3" id="KW-1185">Reference proteome</keyword>
<dbReference type="Pfam" id="PF10536">
    <property type="entry name" value="PMD"/>
    <property type="match status" value="1"/>
</dbReference>
<name>A0A9D3VPM6_9ROSI</name>
<evidence type="ECO:0000259" key="1">
    <source>
        <dbReference type="Pfam" id="PF10536"/>
    </source>
</evidence>
<dbReference type="AlphaFoldDB" id="A0A9D3VPM6"/>
<dbReference type="Proteomes" id="UP000828251">
    <property type="component" value="Unassembled WGS sequence"/>
</dbReference>
<organism evidence="2 3">
    <name type="scientific">Gossypium stocksii</name>
    <dbReference type="NCBI Taxonomy" id="47602"/>
    <lineage>
        <taxon>Eukaryota</taxon>
        <taxon>Viridiplantae</taxon>
        <taxon>Streptophyta</taxon>
        <taxon>Embryophyta</taxon>
        <taxon>Tracheophyta</taxon>
        <taxon>Spermatophyta</taxon>
        <taxon>Magnoliopsida</taxon>
        <taxon>eudicotyledons</taxon>
        <taxon>Gunneridae</taxon>
        <taxon>Pentapetalae</taxon>
        <taxon>rosids</taxon>
        <taxon>malvids</taxon>
        <taxon>Malvales</taxon>
        <taxon>Malvaceae</taxon>
        <taxon>Malvoideae</taxon>
        <taxon>Gossypium</taxon>
    </lineage>
</organism>
<dbReference type="OrthoDB" id="1001307at2759"/>
<protein>
    <recommendedName>
        <fullName evidence="1">Aminotransferase-like plant mobile domain-containing protein</fullName>
    </recommendedName>
</protein>
<dbReference type="InterPro" id="IPR044824">
    <property type="entry name" value="MAIN-like"/>
</dbReference>
<proteinExistence type="predicted"/>
<dbReference type="PANTHER" id="PTHR46033">
    <property type="entry name" value="PROTEIN MAIN-LIKE 2"/>
    <property type="match status" value="1"/>
</dbReference>
<comment type="caution">
    <text evidence="2">The sequence shown here is derived from an EMBL/GenBank/DDBJ whole genome shotgun (WGS) entry which is preliminary data.</text>
</comment>
<sequence length="98" mass="11424">MLGKAPNKIESGLISTNWLKKIFNKLPDDAMEEVICLYARAFIMRLIGGILMPNKSRNLVHIRWPLHLMDFSEWAKLNWESAMLSTLYRELYRAAQSN</sequence>
<dbReference type="GO" id="GO:0010073">
    <property type="term" value="P:meristem maintenance"/>
    <property type="evidence" value="ECO:0007669"/>
    <property type="project" value="InterPro"/>
</dbReference>
<dbReference type="PANTHER" id="PTHR46033:SF8">
    <property type="entry name" value="PROTEIN MAINTENANCE OF MERISTEMS-LIKE"/>
    <property type="match status" value="1"/>
</dbReference>
<evidence type="ECO:0000313" key="2">
    <source>
        <dbReference type="EMBL" id="KAH1091469.1"/>
    </source>
</evidence>
<accession>A0A9D3VPM6</accession>
<dbReference type="EMBL" id="JAIQCV010000006">
    <property type="protein sequence ID" value="KAH1091469.1"/>
    <property type="molecule type" value="Genomic_DNA"/>
</dbReference>
<evidence type="ECO:0000313" key="3">
    <source>
        <dbReference type="Proteomes" id="UP000828251"/>
    </source>
</evidence>
<feature type="domain" description="Aminotransferase-like plant mobile" evidence="1">
    <location>
        <begin position="7"/>
        <end position="97"/>
    </location>
</feature>
<dbReference type="InterPro" id="IPR019557">
    <property type="entry name" value="AminoTfrase-like_pln_mobile"/>
</dbReference>
<gene>
    <name evidence="2" type="ORF">J1N35_018726</name>
</gene>